<dbReference type="SUPFAM" id="SSF143011">
    <property type="entry name" value="RelE-like"/>
    <property type="match status" value="1"/>
</dbReference>
<reference evidence="2" key="1">
    <citation type="submission" date="2015-07" db="EMBL/GenBank/DDBJ databases">
        <title>Genome sequencing of Sunxiuqinia dokdonensis strain SK.</title>
        <authorList>
            <person name="Ahn S."/>
            <person name="Kim B.-C."/>
        </authorList>
    </citation>
    <scope>NUCLEOTIDE SEQUENCE [LARGE SCALE GENOMIC DNA]</scope>
    <source>
        <strain evidence="2">SK</strain>
    </source>
</reference>
<comment type="caution">
    <text evidence="1">The sequence shown here is derived from an EMBL/GenBank/DDBJ whole genome shotgun (WGS) entry which is preliminary data.</text>
</comment>
<name>A0A0L8VB50_9BACT</name>
<protein>
    <submittedName>
        <fullName evidence="1">Uncharacterized protein</fullName>
    </submittedName>
</protein>
<keyword evidence="2" id="KW-1185">Reference proteome</keyword>
<gene>
    <name evidence="1" type="ORF">NC99_15180</name>
</gene>
<dbReference type="Proteomes" id="UP000036958">
    <property type="component" value="Unassembled WGS sequence"/>
</dbReference>
<dbReference type="EMBL" id="LGIA01000082">
    <property type="protein sequence ID" value="KOH45659.1"/>
    <property type="molecule type" value="Genomic_DNA"/>
</dbReference>
<dbReference type="STRING" id="1409788.NC99_15180"/>
<accession>A0A0L8VB50</accession>
<sequence>MKTEITKKFLKQVNKTADKSTKKKLLDIIEKTQSATTLNDIPALKKLKGYKHTYRIRL</sequence>
<dbReference type="InterPro" id="IPR035093">
    <property type="entry name" value="RelE/ParE_toxin_dom_sf"/>
</dbReference>
<dbReference type="AlphaFoldDB" id="A0A0L8VB50"/>
<proteinExistence type="predicted"/>
<evidence type="ECO:0000313" key="1">
    <source>
        <dbReference type="EMBL" id="KOH45659.1"/>
    </source>
</evidence>
<dbReference type="Gene3D" id="3.30.2310.20">
    <property type="entry name" value="RelE-like"/>
    <property type="match status" value="1"/>
</dbReference>
<evidence type="ECO:0000313" key="2">
    <source>
        <dbReference type="Proteomes" id="UP000036958"/>
    </source>
</evidence>
<organism evidence="1 2">
    <name type="scientific">Sunxiuqinia dokdonensis</name>
    <dbReference type="NCBI Taxonomy" id="1409788"/>
    <lineage>
        <taxon>Bacteria</taxon>
        <taxon>Pseudomonadati</taxon>
        <taxon>Bacteroidota</taxon>
        <taxon>Bacteroidia</taxon>
        <taxon>Marinilabiliales</taxon>
        <taxon>Prolixibacteraceae</taxon>
        <taxon>Sunxiuqinia</taxon>
    </lineage>
</organism>